<keyword evidence="1" id="KW-0812">Transmembrane</keyword>
<dbReference type="Proteomes" id="UP000789738">
    <property type="component" value="Unassembled WGS sequence"/>
</dbReference>
<dbReference type="AlphaFoldDB" id="A0AA86JRS6"/>
<evidence type="ECO:0000256" key="1">
    <source>
        <dbReference type="SAM" id="Phobius"/>
    </source>
</evidence>
<evidence type="ECO:0000313" key="3">
    <source>
        <dbReference type="Proteomes" id="UP000789738"/>
    </source>
</evidence>
<accession>A0AA86JRS6</accession>
<organism evidence="2 3">
    <name type="scientific">Clostridium neonatale</name>
    <dbReference type="NCBI Taxonomy" id="137838"/>
    <lineage>
        <taxon>Bacteria</taxon>
        <taxon>Bacillati</taxon>
        <taxon>Bacillota</taxon>
        <taxon>Clostridia</taxon>
        <taxon>Eubacteriales</taxon>
        <taxon>Clostridiaceae</taxon>
        <taxon>Clostridium</taxon>
    </lineage>
</organism>
<gene>
    <name evidence="2" type="ORF">CNEO_44231</name>
</gene>
<protein>
    <submittedName>
        <fullName evidence="2">Uncharacterized protein</fullName>
    </submittedName>
</protein>
<name>A0AA86JRS6_9CLOT</name>
<dbReference type="EMBL" id="CAKJVE010000004">
    <property type="protein sequence ID" value="CAG9709531.1"/>
    <property type="molecule type" value="Genomic_DNA"/>
</dbReference>
<keyword evidence="1" id="KW-0472">Membrane</keyword>
<proteinExistence type="predicted"/>
<sequence>MIYTNILNKYSLFCIRFLIYFLELITYFMKKSILNKKVKKKKEYKKSIELFKYNIEKGDMTFL</sequence>
<evidence type="ECO:0000313" key="2">
    <source>
        <dbReference type="EMBL" id="CAG9709531.1"/>
    </source>
</evidence>
<keyword evidence="1" id="KW-1133">Transmembrane helix</keyword>
<feature type="transmembrane region" description="Helical" evidence="1">
    <location>
        <begin position="6"/>
        <end position="29"/>
    </location>
</feature>
<comment type="caution">
    <text evidence="2">The sequence shown here is derived from an EMBL/GenBank/DDBJ whole genome shotgun (WGS) entry which is preliminary data.</text>
</comment>
<reference evidence="2" key="1">
    <citation type="submission" date="2021-10" db="EMBL/GenBank/DDBJ databases">
        <authorList>
            <person name="Mesa V."/>
        </authorList>
    </citation>
    <scope>NUCLEOTIDE SEQUENCE</scope>
    <source>
        <strain evidence="2">CC3_PB</strain>
    </source>
</reference>